<evidence type="ECO:0000259" key="2">
    <source>
        <dbReference type="Pfam" id="PF01266"/>
    </source>
</evidence>
<protein>
    <submittedName>
        <fullName evidence="3">Oxidoreductase</fullName>
    </submittedName>
</protein>
<dbReference type="SUPFAM" id="SSF51905">
    <property type="entry name" value="FAD/NAD(P)-binding domain"/>
    <property type="match status" value="1"/>
</dbReference>
<dbReference type="EMBL" id="JAMD01000009">
    <property type="protein sequence ID" value="KEJ94941.1"/>
    <property type="molecule type" value="Genomic_DNA"/>
</dbReference>
<dbReference type="PANTHER" id="PTHR13847">
    <property type="entry name" value="SARCOSINE DEHYDROGENASE-RELATED"/>
    <property type="match status" value="1"/>
</dbReference>
<dbReference type="Gene3D" id="3.50.50.60">
    <property type="entry name" value="FAD/NAD(P)-binding domain"/>
    <property type="match status" value="2"/>
</dbReference>
<dbReference type="InterPro" id="IPR006076">
    <property type="entry name" value="FAD-dep_OxRdtase"/>
</dbReference>
<keyword evidence="4" id="KW-1185">Reference proteome</keyword>
<organism evidence="3 4">
    <name type="scientific">Pseudosulfitobacter pseudonitzschiae</name>
    <dbReference type="NCBI Taxonomy" id="1402135"/>
    <lineage>
        <taxon>Bacteria</taxon>
        <taxon>Pseudomonadati</taxon>
        <taxon>Pseudomonadota</taxon>
        <taxon>Alphaproteobacteria</taxon>
        <taxon>Rhodobacterales</taxon>
        <taxon>Roseobacteraceae</taxon>
        <taxon>Pseudosulfitobacter</taxon>
    </lineage>
</organism>
<name>A0A073IZR8_9RHOB</name>
<comment type="caution">
    <text evidence="3">The sequence shown here is derived from an EMBL/GenBank/DDBJ whole genome shotgun (WGS) entry which is preliminary data.</text>
</comment>
<dbReference type="GO" id="GO:0016491">
    <property type="term" value="F:oxidoreductase activity"/>
    <property type="evidence" value="ECO:0007669"/>
    <property type="project" value="UniProtKB-KW"/>
</dbReference>
<dbReference type="Gene3D" id="3.30.9.10">
    <property type="entry name" value="D-Amino Acid Oxidase, subunit A, domain 2"/>
    <property type="match status" value="2"/>
</dbReference>
<evidence type="ECO:0000256" key="1">
    <source>
        <dbReference type="ARBA" id="ARBA00023002"/>
    </source>
</evidence>
<dbReference type="InterPro" id="IPR036188">
    <property type="entry name" value="FAD/NAD-bd_sf"/>
</dbReference>
<proteinExistence type="predicted"/>
<dbReference type="AlphaFoldDB" id="A0A073IZR8"/>
<dbReference type="SUPFAM" id="SSF54373">
    <property type="entry name" value="FAD-linked reductases, C-terminal domain"/>
    <property type="match status" value="1"/>
</dbReference>
<dbReference type="GO" id="GO:0005737">
    <property type="term" value="C:cytoplasm"/>
    <property type="evidence" value="ECO:0007669"/>
    <property type="project" value="TreeGrafter"/>
</dbReference>
<gene>
    <name evidence="3" type="ORF">SUH3_24490</name>
</gene>
<evidence type="ECO:0000313" key="4">
    <source>
        <dbReference type="Proteomes" id="UP000027746"/>
    </source>
</evidence>
<evidence type="ECO:0000313" key="3">
    <source>
        <dbReference type="EMBL" id="KEJ94941.1"/>
    </source>
</evidence>
<accession>A0A073IZR8</accession>
<sequence>MAMPDITIRGAGIFGLATAWACAQKGATVRVIDPNGPASGASGGIVGALAPHVPENWNPKKQFQLESLLMAESFWRGVSDAGGRHSGYIRSGRLQPVADDHALALAQARIETARTLWHGQASWTLRPTSGSPWEPDSATGQLIHDDLSAHLHPAQACAALVGALEARGVTVDQDGASDGPTLWATGIVGLQELNKTASRPMGAGVKGQAALLQYDMAGAPQLYADGLHIIPHADGTTAIGSTSENQYDHLQPDGQLDDIVARARLAVPALAHAPVIGRWAGVRPRARSRAPMLGAWPDRPGHYIANGGFKIGFGMAPKVAETMAALILEGDNTIPTGFEVNASA</sequence>
<reference evidence="3 4" key="1">
    <citation type="submission" date="2014-01" db="EMBL/GenBank/DDBJ databases">
        <title>Sulfitobacter sp. H3 (MCCC 1A00686) Genome Sequencing.</title>
        <authorList>
            <person name="Lai Q."/>
            <person name="Hong Z."/>
        </authorList>
    </citation>
    <scope>NUCLEOTIDE SEQUENCE [LARGE SCALE GENOMIC DNA]</scope>
    <source>
        <strain evidence="3 4">H3</strain>
    </source>
</reference>
<dbReference type="Proteomes" id="UP000027746">
    <property type="component" value="Unassembled WGS sequence"/>
</dbReference>
<dbReference type="PANTHER" id="PTHR13847:SF289">
    <property type="entry name" value="GLYCINE OXIDASE"/>
    <property type="match status" value="1"/>
</dbReference>
<keyword evidence="1" id="KW-0560">Oxidoreductase</keyword>
<feature type="domain" description="FAD dependent oxidoreductase" evidence="2">
    <location>
        <begin position="5"/>
        <end position="326"/>
    </location>
</feature>
<dbReference type="Pfam" id="PF01266">
    <property type="entry name" value="DAO"/>
    <property type="match status" value="1"/>
</dbReference>